<organism evidence="2 3">
    <name type="scientific">Parendozoicomonas callyspongiae</name>
    <dbReference type="NCBI Taxonomy" id="2942213"/>
    <lineage>
        <taxon>Bacteria</taxon>
        <taxon>Pseudomonadati</taxon>
        <taxon>Pseudomonadota</taxon>
        <taxon>Gammaproteobacteria</taxon>
        <taxon>Oceanospirillales</taxon>
        <taxon>Endozoicomonadaceae</taxon>
        <taxon>Parendozoicomonas</taxon>
    </lineage>
</organism>
<evidence type="ECO:0000256" key="1">
    <source>
        <dbReference type="SAM" id="MobiDB-lite"/>
    </source>
</evidence>
<comment type="caution">
    <text evidence="2">The sequence shown here is derived from an EMBL/GenBank/DDBJ whole genome shotgun (WGS) entry which is preliminary data.</text>
</comment>
<feature type="compositionally biased region" description="Basic and acidic residues" evidence="1">
    <location>
        <begin position="290"/>
        <end position="304"/>
    </location>
</feature>
<keyword evidence="3" id="KW-1185">Reference proteome</keyword>
<feature type="region of interest" description="Disordered" evidence="1">
    <location>
        <begin position="288"/>
        <end position="360"/>
    </location>
</feature>
<reference evidence="2 3" key="1">
    <citation type="submission" date="2022-05" db="EMBL/GenBank/DDBJ databases">
        <authorList>
            <person name="Park J.-S."/>
        </authorList>
    </citation>
    <scope>NUCLEOTIDE SEQUENCE [LARGE SCALE GENOMIC DNA]</scope>
    <source>
        <strain evidence="2 3">2012CJ34-2</strain>
    </source>
</reference>
<sequence length="500" mass="56769">MSSLKLLAVSERSVEVISVSAGVVAGWVGYFGCRFINPLIHSLSIYLPDGYEQPVTKVAKYAVSILCSCLTYHYTRHCLSHFVHLASGDEDHQKIYHQKLPSLIKIFQDRLYQQDKVANALKRMKVSHLQALIADYLGNIYQKYTYLRQADEDQQLEAIQLQLDYDLIMMSQNNNQKGEESPIFDNLISQVSLRLESIRTKEKVAAAFMEAYLHLKENDVEFNRAFTALFGNLSSTSPAVIRHLAEQIEDPDLFDQQAKLATMIKTHPLVKTTLKDAVINHIKAKMAKARKIEQRQKEKQEQKRTQQPLLQSQPPGTLSPPQEPTEPKPVKKKRSKKDIKVDETELATPTPLQPSQPRPFIEQDKDMENRILATTTEAERKQHLKKCFERINDCVYWDSIALVSTAGDGWEARDKNGNIRQIYHMSAGFKDKGERNKATLLFTRSGNKVEPIAIAAHLDRSTIEYKIINCLGGWQLNTKTVDLTQSLVATGPTLESPPDI</sequence>
<dbReference type="EMBL" id="JAMFLX010000009">
    <property type="protein sequence ID" value="MCL6269931.1"/>
    <property type="molecule type" value="Genomic_DNA"/>
</dbReference>
<evidence type="ECO:0000313" key="2">
    <source>
        <dbReference type="EMBL" id="MCL6269931.1"/>
    </source>
</evidence>
<protein>
    <submittedName>
        <fullName evidence="2">Uncharacterized protein</fullName>
    </submittedName>
</protein>
<accession>A0ABT0PF87</accession>
<proteinExistence type="predicted"/>
<gene>
    <name evidence="2" type="ORF">M3P05_08270</name>
</gene>
<dbReference type="Proteomes" id="UP001203338">
    <property type="component" value="Unassembled WGS sequence"/>
</dbReference>
<evidence type="ECO:0000313" key="3">
    <source>
        <dbReference type="Proteomes" id="UP001203338"/>
    </source>
</evidence>
<dbReference type="RefSeq" id="WP_249699050.1">
    <property type="nucleotide sequence ID" value="NZ_JAMFLX010000009.1"/>
</dbReference>
<name>A0ABT0PF87_9GAMM</name>